<evidence type="ECO:0000256" key="1">
    <source>
        <dbReference type="ARBA" id="ARBA00008779"/>
    </source>
</evidence>
<reference evidence="4 5" key="1">
    <citation type="submission" date="2019-11" db="EMBL/GenBank/DDBJ databases">
        <title>Maribacter lutea sp. nov., a marine bacterium isolated from intertidal sand.</title>
        <authorList>
            <person name="Liu A."/>
        </authorList>
    </citation>
    <scope>NUCLEOTIDE SEQUENCE [LARGE SCALE GENOMIC DNA]</scope>
    <source>
        <strain evidence="4 5">RZ05</strain>
    </source>
</reference>
<keyword evidence="4" id="KW-0808">Transferase</keyword>
<evidence type="ECO:0000259" key="3">
    <source>
        <dbReference type="Pfam" id="PF00884"/>
    </source>
</evidence>
<dbReference type="PROSITE" id="PS51257">
    <property type="entry name" value="PROKAR_LIPOPROTEIN"/>
    <property type="match status" value="1"/>
</dbReference>
<name>A0A6I2MUZ4_9FLAO</name>
<dbReference type="SUPFAM" id="SSF53649">
    <property type="entry name" value="Alkaline phosphatase-like"/>
    <property type="match status" value="1"/>
</dbReference>
<dbReference type="AlphaFoldDB" id="A0A6I2MUZ4"/>
<dbReference type="GO" id="GO:0016740">
    <property type="term" value="F:transferase activity"/>
    <property type="evidence" value="ECO:0007669"/>
    <property type="project" value="UniProtKB-KW"/>
</dbReference>
<dbReference type="Pfam" id="PF00884">
    <property type="entry name" value="Sulfatase"/>
    <property type="match status" value="1"/>
</dbReference>
<dbReference type="InterPro" id="IPR000917">
    <property type="entry name" value="Sulfatase_N"/>
</dbReference>
<dbReference type="PANTHER" id="PTHR42693">
    <property type="entry name" value="ARYLSULFATASE FAMILY MEMBER"/>
    <property type="match status" value="1"/>
</dbReference>
<dbReference type="PANTHER" id="PTHR42693:SF53">
    <property type="entry name" value="ENDO-4-O-SULFATASE"/>
    <property type="match status" value="1"/>
</dbReference>
<evidence type="ECO:0000313" key="4">
    <source>
        <dbReference type="EMBL" id="MRX65346.1"/>
    </source>
</evidence>
<accession>A0A6I2MUZ4</accession>
<keyword evidence="5" id="KW-1185">Reference proteome</keyword>
<dbReference type="InterPro" id="IPR017850">
    <property type="entry name" value="Alkaline_phosphatase_core_sf"/>
</dbReference>
<dbReference type="Gene3D" id="3.40.720.10">
    <property type="entry name" value="Alkaline Phosphatase, subunit A"/>
    <property type="match status" value="2"/>
</dbReference>
<protein>
    <submittedName>
        <fullName evidence="4">Sulfatase-like hydrolase/transferase</fullName>
    </submittedName>
</protein>
<organism evidence="4 5">
    <name type="scientific">Maribacter luteus</name>
    <dbReference type="NCBI Taxonomy" id="2594478"/>
    <lineage>
        <taxon>Bacteria</taxon>
        <taxon>Pseudomonadati</taxon>
        <taxon>Bacteroidota</taxon>
        <taxon>Flavobacteriia</taxon>
        <taxon>Flavobacteriales</taxon>
        <taxon>Flavobacteriaceae</taxon>
        <taxon>Maribacter</taxon>
    </lineage>
</organism>
<dbReference type="Proteomes" id="UP000443153">
    <property type="component" value="Unassembled WGS sequence"/>
</dbReference>
<keyword evidence="2 4" id="KW-0378">Hydrolase</keyword>
<feature type="domain" description="Sulfatase N-terminal" evidence="3">
    <location>
        <begin position="28"/>
        <end position="335"/>
    </location>
</feature>
<evidence type="ECO:0000313" key="5">
    <source>
        <dbReference type="Proteomes" id="UP000443153"/>
    </source>
</evidence>
<dbReference type="RefSeq" id="WP_154368104.1">
    <property type="nucleotide sequence ID" value="NZ_WKJH01000024.1"/>
</dbReference>
<comment type="similarity">
    <text evidence="1">Belongs to the sulfatase family.</text>
</comment>
<proteinExistence type="inferred from homology"/>
<gene>
    <name evidence="4" type="ORF">GJ691_14395</name>
</gene>
<dbReference type="InterPro" id="IPR050738">
    <property type="entry name" value="Sulfatase"/>
</dbReference>
<dbReference type="OrthoDB" id="756520at2"/>
<comment type="caution">
    <text evidence="4">The sequence shown here is derived from an EMBL/GenBank/DDBJ whole genome shotgun (WGS) entry which is preliminary data.</text>
</comment>
<sequence length="494" mass="56230">MNKIYKLLVVMLLPLMIGCKQMEVPQRPNFVFIMVDDLGKEWIESYGATEIETPNINKLAETGITFDNAYSMPQCTPSRVALITGQYPFANGWINHYDVPRWGHGVNFDADKNPSFAKALKNDGYATCIAGKWQINDFRIEPKAMENAGFQEYCMWTGYESGNKPSENRYWDPYIFTKNGSKTYEGEFGPDIFSDFIIDFMSKNKDKPLCVYYPMVLTHAPFVHTPHEPEAKTKYQKHQAMVRYTDFIIGKIVKSLEDNGMLDNTYLIFTTDNGTSNGIIGKRDEVYVRGGKSFLTENGINAPFLVLTPDKMHFTTDALIDFTDIYPTLLDLANVGNKAETSGYSFADVLEGERVIGKRDWILAMGGLSAKIGEDDRMENWFRFRDRVLRDRRYKVYTDTLKRIVRMFDLQSDPYETHNLIGEGASAQVLEKFEGILNGLPDRDTQPVYTKTVDSLYNVPIEKLNCCGGPKGARKTNMLPLATEEAFLKLSSKE</sequence>
<evidence type="ECO:0000256" key="2">
    <source>
        <dbReference type="ARBA" id="ARBA00022801"/>
    </source>
</evidence>
<dbReference type="GO" id="GO:0004065">
    <property type="term" value="F:arylsulfatase activity"/>
    <property type="evidence" value="ECO:0007669"/>
    <property type="project" value="TreeGrafter"/>
</dbReference>
<dbReference type="CDD" id="cd16151">
    <property type="entry name" value="sulfatase_like"/>
    <property type="match status" value="1"/>
</dbReference>
<dbReference type="EMBL" id="WKJH01000024">
    <property type="protein sequence ID" value="MRX65346.1"/>
    <property type="molecule type" value="Genomic_DNA"/>
</dbReference>